<name>A0A0F3H0A9_9BACT</name>
<comment type="caution">
    <text evidence="1">The sequence shown here is derived from an EMBL/GenBank/DDBJ whole genome shotgun (WGS) entry which is preliminary data.</text>
</comment>
<reference evidence="1 2" key="1">
    <citation type="submission" date="2015-02" db="EMBL/GenBank/DDBJ databases">
        <title>Single-cell genomics of uncultivated deep-branching MTB reveals a conserved set of magnetosome genes.</title>
        <authorList>
            <person name="Kolinko S."/>
            <person name="Richter M."/>
            <person name="Glockner F.O."/>
            <person name="Brachmann A."/>
            <person name="Schuler D."/>
        </authorList>
    </citation>
    <scope>NUCLEOTIDE SEQUENCE [LARGE SCALE GENOMIC DNA]</scope>
    <source>
        <strain evidence="1">TM-1</strain>
    </source>
</reference>
<gene>
    <name evidence="1" type="ORF">MBAV_000236</name>
</gene>
<protein>
    <submittedName>
        <fullName evidence="1">Uncharacterized protein</fullName>
    </submittedName>
</protein>
<evidence type="ECO:0000313" key="1">
    <source>
        <dbReference type="EMBL" id="KJU87570.1"/>
    </source>
</evidence>
<evidence type="ECO:0000313" key="2">
    <source>
        <dbReference type="Proteomes" id="UP000033423"/>
    </source>
</evidence>
<organism evidence="1 2">
    <name type="scientific">Candidatus Magnetobacterium bavaricum</name>
    <dbReference type="NCBI Taxonomy" id="29290"/>
    <lineage>
        <taxon>Bacteria</taxon>
        <taxon>Pseudomonadati</taxon>
        <taxon>Nitrospirota</taxon>
        <taxon>Thermodesulfovibrionia</taxon>
        <taxon>Thermodesulfovibrionales</taxon>
        <taxon>Candidatus Magnetobacteriaceae</taxon>
        <taxon>Candidatus Magnetobacterium</taxon>
    </lineage>
</organism>
<sequence>MNERQAVTKVLVEMYKTANKKQKKAIINEFIELAGYDRCYAGYLLRIHGKHPISSKVSLGKNKKKQKRLRAKELGSSTINRCLSAITIVWFCRCFDG</sequence>
<feature type="non-terminal residue" evidence="1">
    <location>
        <position position="97"/>
    </location>
</feature>
<accession>A0A0F3H0A9</accession>
<dbReference type="AlphaFoldDB" id="A0A0F3H0A9"/>
<dbReference type="EMBL" id="LACI01000109">
    <property type="protein sequence ID" value="KJU87570.1"/>
    <property type="molecule type" value="Genomic_DNA"/>
</dbReference>
<proteinExistence type="predicted"/>
<keyword evidence="2" id="KW-1185">Reference proteome</keyword>
<dbReference type="Proteomes" id="UP000033423">
    <property type="component" value="Unassembled WGS sequence"/>
</dbReference>